<comment type="caution">
    <text evidence="2">The sequence shown here is derived from an EMBL/GenBank/DDBJ whole genome shotgun (WGS) entry which is preliminary data.</text>
</comment>
<dbReference type="GO" id="GO:0003676">
    <property type="term" value="F:nucleic acid binding"/>
    <property type="evidence" value="ECO:0007669"/>
    <property type="project" value="InterPro"/>
</dbReference>
<evidence type="ECO:0000313" key="2">
    <source>
        <dbReference type="EMBL" id="HGS04677.1"/>
    </source>
</evidence>
<dbReference type="EMBL" id="DSXI01000165">
    <property type="protein sequence ID" value="HGS04677.1"/>
    <property type="molecule type" value="Genomic_DNA"/>
</dbReference>
<proteinExistence type="predicted"/>
<dbReference type="PANTHER" id="PTHR48475:SF1">
    <property type="entry name" value="RNASE H TYPE-1 DOMAIN-CONTAINING PROTEIN"/>
    <property type="match status" value="1"/>
</dbReference>
<protein>
    <submittedName>
        <fullName evidence="2">Ribonuclease HI family protein</fullName>
    </submittedName>
</protein>
<dbReference type="AlphaFoldDB" id="A0A7V4G7B2"/>
<dbReference type="CDD" id="cd09279">
    <property type="entry name" value="RNase_HI_like"/>
    <property type="match status" value="1"/>
</dbReference>
<dbReference type="InterPro" id="IPR012337">
    <property type="entry name" value="RNaseH-like_sf"/>
</dbReference>
<dbReference type="Gene3D" id="3.30.420.10">
    <property type="entry name" value="Ribonuclease H-like superfamily/Ribonuclease H"/>
    <property type="match status" value="1"/>
</dbReference>
<gene>
    <name evidence="2" type="ORF">ENT08_02895</name>
</gene>
<accession>A0A7V4G7B2</accession>
<dbReference type="PROSITE" id="PS50879">
    <property type="entry name" value="RNASE_H_1"/>
    <property type="match status" value="1"/>
</dbReference>
<dbReference type="GO" id="GO:0004523">
    <property type="term" value="F:RNA-DNA hybrid ribonuclease activity"/>
    <property type="evidence" value="ECO:0007669"/>
    <property type="project" value="InterPro"/>
</dbReference>
<dbReference type="InterPro" id="IPR036397">
    <property type="entry name" value="RNaseH_sf"/>
</dbReference>
<reference evidence="2" key="1">
    <citation type="journal article" date="2020" name="mSystems">
        <title>Genome- and Community-Level Interaction Insights into Carbon Utilization and Element Cycling Functions of Hydrothermarchaeota in Hydrothermal Sediment.</title>
        <authorList>
            <person name="Zhou Z."/>
            <person name="Liu Y."/>
            <person name="Xu W."/>
            <person name="Pan J."/>
            <person name="Luo Z.H."/>
            <person name="Li M."/>
        </authorList>
    </citation>
    <scope>NUCLEOTIDE SEQUENCE [LARGE SCALE GENOMIC DNA]</scope>
    <source>
        <strain evidence="2">SpSt-548</strain>
    </source>
</reference>
<dbReference type="Pfam" id="PF13456">
    <property type="entry name" value="RVT_3"/>
    <property type="match status" value="1"/>
</dbReference>
<evidence type="ECO:0000259" key="1">
    <source>
        <dbReference type="PROSITE" id="PS50879"/>
    </source>
</evidence>
<dbReference type="SUPFAM" id="SSF53098">
    <property type="entry name" value="Ribonuclease H-like"/>
    <property type="match status" value="1"/>
</dbReference>
<dbReference type="InterPro" id="IPR002156">
    <property type="entry name" value="RNaseH_domain"/>
</dbReference>
<organism evidence="2">
    <name type="scientific">Desulfobacca acetoxidans</name>
    <dbReference type="NCBI Taxonomy" id="60893"/>
    <lineage>
        <taxon>Bacteria</taxon>
        <taxon>Pseudomonadati</taxon>
        <taxon>Thermodesulfobacteriota</taxon>
        <taxon>Desulfobaccia</taxon>
        <taxon>Desulfobaccales</taxon>
        <taxon>Desulfobaccaceae</taxon>
        <taxon>Desulfobacca</taxon>
    </lineage>
</organism>
<feature type="domain" description="RNase H type-1" evidence="1">
    <location>
        <begin position="7"/>
        <end position="138"/>
    </location>
</feature>
<sequence>MPDPQEVGTPWTLYCDGASRGNPGPAGAGFILFDPEGRERAAGSRFLGVTTNNVAEYQALLLGLEEARKLGVQHLQVYSDSELLVRQLTGVYRVRQPHLLPLWQTAGRALKQFLTAGIAHVERGRNHQADRLARQAIDQELKKR</sequence>
<dbReference type="PANTHER" id="PTHR48475">
    <property type="entry name" value="RIBONUCLEASE H"/>
    <property type="match status" value="1"/>
</dbReference>
<name>A0A7V4G7B2_9BACT</name>